<reference evidence="1 2" key="1">
    <citation type="submission" date="2021-06" db="EMBL/GenBank/DDBJ databases">
        <authorList>
            <person name="Palmer J.M."/>
        </authorList>
    </citation>
    <scope>NUCLEOTIDE SEQUENCE [LARGE SCALE GENOMIC DNA]</scope>
    <source>
        <strain evidence="1 2">CL_MEX2019</strain>
        <tissue evidence="1">Muscle</tissue>
    </source>
</reference>
<keyword evidence="2" id="KW-1185">Reference proteome</keyword>
<dbReference type="Proteomes" id="UP001352852">
    <property type="component" value="Unassembled WGS sequence"/>
</dbReference>
<gene>
    <name evidence="1" type="ORF">CHARACLAT_027810</name>
</gene>
<sequence>MCDVGSLFTIEQGSLRAFNRTDVSTLQPPCWVMTTTQRCCHVLQTTADSKDAEQYVPLTASHSCWDWVRGREAKRERSDRVIRWEIHGQKDSDQQVSAGFQTEALNCHSPFAFPQHLSTLSLRGRGTARTFMAAAL</sequence>
<protein>
    <submittedName>
        <fullName evidence="1">Uncharacterized protein</fullName>
    </submittedName>
</protein>
<accession>A0ABU7EDD0</accession>
<evidence type="ECO:0000313" key="2">
    <source>
        <dbReference type="Proteomes" id="UP001352852"/>
    </source>
</evidence>
<proteinExistence type="predicted"/>
<comment type="caution">
    <text evidence="1">The sequence shown here is derived from an EMBL/GenBank/DDBJ whole genome shotgun (WGS) entry which is preliminary data.</text>
</comment>
<evidence type="ECO:0000313" key="1">
    <source>
        <dbReference type="EMBL" id="MED6285287.1"/>
    </source>
</evidence>
<name>A0ABU7EDD0_9TELE</name>
<organism evidence="1 2">
    <name type="scientific">Characodon lateralis</name>
    <dbReference type="NCBI Taxonomy" id="208331"/>
    <lineage>
        <taxon>Eukaryota</taxon>
        <taxon>Metazoa</taxon>
        <taxon>Chordata</taxon>
        <taxon>Craniata</taxon>
        <taxon>Vertebrata</taxon>
        <taxon>Euteleostomi</taxon>
        <taxon>Actinopterygii</taxon>
        <taxon>Neopterygii</taxon>
        <taxon>Teleostei</taxon>
        <taxon>Neoteleostei</taxon>
        <taxon>Acanthomorphata</taxon>
        <taxon>Ovalentaria</taxon>
        <taxon>Atherinomorphae</taxon>
        <taxon>Cyprinodontiformes</taxon>
        <taxon>Goodeidae</taxon>
        <taxon>Characodon</taxon>
    </lineage>
</organism>
<dbReference type="EMBL" id="JAHUTJ010052768">
    <property type="protein sequence ID" value="MED6285287.1"/>
    <property type="molecule type" value="Genomic_DNA"/>
</dbReference>